<accession>A0A4Z0R9X3</accession>
<dbReference type="GO" id="GO:0045892">
    <property type="term" value="P:negative regulation of DNA-templated transcription"/>
    <property type="evidence" value="ECO:0007669"/>
    <property type="project" value="TreeGrafter"/>
</dbReference>
<dbReference type="Gene3D" id="3.40.1410.10">
    <property type="entry name" value="Chorismate lyase-like"/>
    <property type="match status" value="1"/>
</dbReference>
<dbReference type="Gene3D" id="1.10.10.10">
    <property type="entry name" value="Winged helix-like DNA-binding domain superfamily/Winged helix DNA-binding domain"/>
    <property type="match status" value="1"/>
</dbReference>
<organism evidence="5 6">
    <name type="scientific">Desulfosporosinus fructosivorans</name>
    <dbReference type="NCBI Taxonomy" id="2018669"/>
    <lineage>
        <taxon>Bacteria</taxon>
        <taxon>Bacillati</taxon>
        <taxon>Bacillota</taxon>
        <taxon>Clostridia</taxon>
        <taxon>Eubacteriales</taxon>
        <taxon>Desulfitobacteriaceae</taxon>
        <taxon>Desulfosporosinus</taxon>
    </lineage>
</organism>
<dbReference type="SUPFAM" id="SSF46785">
    <property type="entry name" value="Winged helix' DNA-binding domain"/>
    <property type="match status" value="1"/>
</dbReference>
<feature type="domain" description="HTH gntR-type" evidence="4">
    <location>
        <begin position="9"/>
        <end position="77"/>
    </location>
</feature>
<keyword evidence="2" id="KW-0238">DNA-binding</keyword>
<dbReference type="InterPro" id="IPR028978">
    <property type="entry name" value="Chorismate_lyase_/UTRA_dom_sf"/>
</dbReference>
<keyword evidence="6" id="KW-1185">Reference proteome</keyword>
<name>A0A4Z0R9X3_9FIRM</name>
<dbReference type="AlphaFoldDB" id="A0A4Z0R9X3"/>
<dbReference type="Pfam" id="PF00392">
    <property type="entry name" value="GntR"/>
    <property type="match status" value="1"/>
</dbReference>
<dbReference type="PROSITE" id="PS50949">
    <property type="entry name" value="HTH_GNTR"/>
    <property type="match status" value="1"/>
</dbReference>
<dbReference type="GO" id="GO:0003700">
    <property type="term" value="F:DNA-binding transcription factor activity"/>
    <property type="evidence" value="ECO:0007669"/>
    <property type="project" value="InterPro"/>
</dbReference>
<dbReference type="InterPro" id="IPR011663">
    <property type="entry name" value="UTRA"/>
</dbReference>
<dbReference type="InterPro" id="IPR050679">
    <property type="entry name" value="Bact_HTH_transcr_reg"/>
</dbReference>
<evidence type="ECO:0000256" key="2">
    <source>
        <dbReference type="ARBA" id="ARBA00023125"/>
    </source>
</evidence>
<keyword evidence="3" id="KW-0804">Transcription</keyword>
<evidence type="ECO:0000313" key="5">
    <source>
        <dbReference type="EMBL" id="TGE39628.1"/>
    </source>
</evidence>
<dbReference type="SMART" id="SM00866">
    <property type="entry name" value="UTRA"/>
    <property type="match status" value="1"/>
</dbReference>
<evidence type="ECO:0000259" key="4">
    <source>
        <dbReference type="PROSITE" id="PS50949"/>
    </source>
</evidence>
<dbReference type="SUPFAM" id="SSF64288">
    <property type="entry name" value="Chorismate lyase-like"/>
    <property type="match status" value="1"/>
</dbReference>
<dbReference type="FunFam" id="1.10.10.10:FF:000079">
    <property type="entry name" value="GntR family transcriptional regulator"/>
    <property type="match status" value="1"/>
</dbReference>
<protein>
    <submittedName>
        <fullName evidence="5">GntR family transcriptional regulator</fullName>
    </submittedName>
</protein>
<dbReference type="Proteomes" id="UP000298460">
    <property type="component" value="Unassembled WGS sequence"/>
</dbReference>
<dbReference type="GO" id="GO:0003677">
    <property type="term" value="F:DNA binding"/>
    <property type="evidence" value="ECO:0007669"/>
    <property type="project" value="UniProtKB-KW"/>
</dbReference>
<keyword evidence="1" id="KW-0805">Transcription regulation</keyword>
<dbReference type="PANTHER" id="PTHR44846">
    <property type="entry name" value="MANNOSYL-D-GLYCERATE TRANSPORT/METABOLISM SYSTEM REPRESSOR MNGR-RELATED"/>
    <property type="match status" value="1"/>
</dbReference>
<evidence type="ECO:0000256" key="1">
    <source>
        <dbReference type="ARBA" id="ARBA00023015"/>
    </source>
</evidence>
<reference evidence="5 6" key="1">
    <citation type="submission" date="2019-03" db="EMBL/GenBank/DDBJ databases">
        <title>Draft Genome Sequence of Desulfosporosinus fructosivorans Strain 63.6F, Isolated from Marine Sediment in the Baltic Sea.</title>
        <authorList>
            <person name="Hausmann B."/>
            <person name="Vandieken V."/>
            <person name="Pjevac P."/>
            <person name="Schreck K."/>
            <person name="Herbold C.W."/>
            <person name="Loy A."/>
        </authorList>
    </citation>
    <scope>NUCLEOTIDE SEQUENCE [LARGE SCALE GENOMIC DNA]</scope>
    <source>
        <strain evidence="5 6">63.6F</strain>
    </source>
</reference>
<dbReference type="CDD" id="cd07377">
    <property type="entry name" value="WHTH_GntR"/>
    <property type="match status" value="1"/>
</dbReference>
<dbReference type="PANTHER" id="PTHR44846:SF1">
    <property type="entry name" value="MANNOSYL-D-GLYCERATE TRANSPORT_METABOLISM SYSTEM REPRESSOR MNGR-RELATED"/>
    <property type="match status" value="1"/>
</dbReference>
<dbReference type="InterPro" id="IPR000524">
    <property type="entry name" value="Tscrpt_reg_HTH_GntR"/>
</dbReference>
<dbReference type="Pfam" id="PF07702">
    <property type="entry name" value="UTRA"/>
    <property type="match status" value="1"/>
</dbReference>
<dbReference type="SMART" id="SM00345">
    <property type="entry name" value="HTH_GNTR"/>
    <property type="match status" value="1"/>
</dbReference>
<evidence type="ECO:0000313" key="6">
    <source>
        <dbReference type="Proteomes" id="UP000298460"/>
    </source>
</evidence>
<sequence>MKIDKTSAVPIYFQLKTLIQEGISSGEYPVGMCLPSEREYCEEYGISRMTVRQAISELVNEGLLRRERGKGTYVSQPKIEQGLQMLTSFTEDMKRRNMQPGTRLIHMITCPAKGRVARQLGIEDGDSVYEIKRLRLADDEPMAIETAYVPICYLPNFTEEKVASGSLYEVMRERGIEISHATQTLEASQAKGTEATKLNIKNKASVLLIERTTYASGGQVVEFVKSVYRGDRYKFAIDLRS</sequence>
<evidence type="ECO:0000256" key="3">
    <source>
        <dbReference type="ARBA" id="ARBA00023163"/>
    </source>
</evidence>
<proteinExistence type="predicted"/>
<dbReference type="RefSeq" id="WP_135544568.1">
    <property type="nucleotide sequence ID" value="NZ_SPQQ01000001.1"/>
</dbReference>
<dbReference type="PRINTS" id="PR00035">
    <property type="entry name" value="HTHGNTR"/>
</dbReference>
<dbReference type="InterPro" id="IPR036390">
    <property type="entry name" value="WH_DNA-bd_sf"/>
</dbReference>
<gene>
    <name evidence="5" type="ORF">E4K67_01055</name>
</gene>
<dbReference type="InterPro" id="IPR036388">
    <property type="entry name" value="WH-like_DNA-bd_sf"/>
</dbReference>
<dbReference type="OrthoDB" id="457376at2"/>
<comment type="caution">
    <text evidence="5">The sequence shown here is derived from an EMBL/GenBank/DDBJ whole genome shotgun (WGS) entry which is preliminary data.</text>
</comment>
<dbReference type="EMBL" id="SPQQ01000001">
    <property type="protein sequence ID" value="TGE39628.1"/>
    <property type="molecule type" value="Genomic_DNA"/>
</dbReference>